<comment type="similarity">
    <text evidence="3">Belongs to the eIF-5A family.</text>
</comment>
<dbReference type="EMBL" id="UINC01199038">
    <property type="protein sequence ID" value="SVE17275.1"/>
    <property type="molecule type" value="Genomic_DNA"/>
</dbReference>
<dbReference type="InterPro" id="IPR048670">
    <property type="entry name" value="IF5A-like_N"/>
</dbReference>
<evidence type="ECO:0000256" key="7">
    <source>
        <dbReference type="ARBA" id="ARBA00022917"/>
    </source>
</evidence>
<comment type="subcellular location">
    <subcellularLocation>
        <location evidence="2">Cytoplasm</location>
    </subcellularLocation>
</comment>
<dbReference type="NCBIfam" id="TIGR00037">
    <property type="entry name" value="eIF_5A"/>
    <property type="match status" value="1"/>
</dbReference>
<keyword evidence="6" id="KW-0396">Initiation factor</keyword>
<dbReference type="InterPro" id="IPR020189">
    <property type="entry name" value="IF5A_C"/>
</dbReference>
<dbReference type="PIRSF" id="PIRSF003025">
    <property type="entry name" value="eIF5A"/>
    <property type="match status" value="1"/>
</dbReference>
<dbReference type="InterPro" id="IPR022847">
    <property type="entry name" value="Transl_elong_IF5A_arc"/>
</dbReference>
<dbReference type="Pfam" id="PF01287">
    <property type="entry name" value="eIF-5a"/>
    <property type="match status" value="1"/>
</dbReference>
<dbReference type="GO" id="GO:0003746">
    <property type="term" value="F:translation elongation factor activity"/>
    <property type="evidence" value="ECO:0007669"/>
    <property type="project" value="InterPro"/>
</dbReference>
<evidence type="ECO:0000313" key="12">
    <source>
        <dbReference type="EMBL" id="SVE17275.1"/>
    </source>
</evidence>
<reference evidence="12" key="1">
    <citation type="submission" date="2018-05" db="EMBL/GenBank/DDBJ databases">
        <authorList>
            <person name="Lanie J.A."/>
            <person name="Ng W.-L."/>
            <person name="Kazmierczak K.M."/>
            <person name="Andrzejewski T.M."/>
            <person name="Davidsen T.M."/>
            <person name="Wayne K.J."/>
            <person name="Tettelin H."/>
            <person name="Glass J.I."/>
            <person name="Rusch D."/>
            <person name="Podicherti R."/>
            <person name="Tsui H.-C.T."/>
            <person name="Winkler M.E."/>
        </authorList>
    </citation>
    <scope>NUCLEOTIDE SEQUENCE</scope>
</reference>
<evidence type="ECO:0000256" key="8">
    <source>
        <dbReference type="ARBA" id="ARBA00023071"/>
    </source>
</evidence>
<keyword evidence="7" id="KW-0648">Protein biosynthesis</keyword>
<dbReference type="GO" id="GO:0005737">
    <property type="term" value="C:cytoplasm"/>
    <property type="evidence" value="ECO:0007669"/>
    <property type="project" value="UniProtKB-SubCell"/>
</dbReference>
<feature type="domain" description="Translation initiation factor 5A C-terminal" evidence="11">
    <location>
        <begin position="71"/>
        <end position="135"/>
    </location>
</feature>
<evidence type="ECO:0000256" key="5">
    <source>
        <dbReference type="ARBA" id="ARBA00022490"/>
    </source>
</evidence>
<dbReference type="InterPro" id="IPR014722">
    <property type="entry name" value="Rib_uL2_dom2"/>
</dbReference>
<dbReference type="Gene3D" id="2.30.30.30">
    <property type="match status" value="1"/>
</dbReference>
<organism evidence="12">
    <name type="scientific">marine metagenome</name>
    <dbReference type="NCBI Taxonomy" id="408172"/>
    <lineage>
        <taxon>unclassified sequences</taxon>
        <taxon>metagenomes</taxon>
        <taxon>ecological metagenomes</taxon>
    </lineage>
</organism>
<evidence type="ECO:0000256" key="2">
    <source>
        <dbReference type="ARBA" id="ARBA00004496"/>
    </source>
</evidence>
<dbReference type="GO" id="GO:0003743">
    <property type="term" value="F:translation initiation factor activity"/>
    <property type="evidence" value="ECO:0007669"/>
    <property type="project" value="UniProtKB-KW"/>
</dbReference>
<dbReference type="FunFam" id="2.30.30.30:FF:000038">
    <property type="entry name" value="Translation initiation factor 5A"/>
    <property type="match status" value="1"/>
</dbReference>
<dbReference type="PROSITE" id="PS00302">
    <property type="entry name" value="IF5A_HYPUSINE"/>
    <property type="match status" value="1"/>
</dbReference>
<dbReference type="CDD" id="cd04467">
    <property type="entry name" value="S1_aIF5A"/>
    <property type="match status" value="1"/>
</dbReference>
<dbReference type="InterPro" id="IPR008991">
    <property type="entry name" value="Translation_prot_SH3-like_sf"/>
</dbReference>
<dbReference type="GO" id="GO:0045905">
    <property type="term" value="P:positive regulation of translational termination"/>
    <property type="evidence" value="ECO:0007669"/>
    <property type="project" value="InterPro"/>
</dbReference>
<dbReference type="PANTHER" id="PTHR11673">
    <property type="entry name" value="TRANSLATION INITIATION FACTOR 5A FAMILY MEMBER"/>
    <property type="match status" value="1"/>
</dbReference>
<protein>
    <recommendedName>
        <fullName evidence="4">Translation initiation factor 5A</fullName>
    </recommendedName>
    <alternativeName>
        <fullName evidence="10">Hypusine-containing protein</fullName>
    </alternativeName>
    <alternativeName>
        <fullName evidence="9">eIF-5A</fullName>
    </alternativeName>
</protein>
<proteinExistence type="inferred from homology"/>
<dbReference type="Gene3D" id="2.40.50.140">
    <property type="entry name" value="Nucleic acid-binding proteins"/>
    <property type="match status" value="1"/>
</dbReference>
<dbReference type="HAMAP" id="MF_00085">
    <property type="entry name" value="eIF_5A"/>
    <property type="match status" value="1"/>
</dbReference>
<evidence type="ECO:0000256" key="4">
    <source>
        <dbReference type="ARBA" id="ARBA00016327"/>
    </source>
</evidence>
<dbReference type="GO" id="GO:0043022">
    <property type="term" value="F:ribosome binding"/>
    <property type="evidence" value="ECO:0007669"/>
    <property type="project" value="InterPro"/>
</dbReference>
<evidence type="ECO:0000256" key="9">
    <source>
        <dbReference type="ARBA" id="ARBA00032030"/>
    </source>
</evidence>
<accession>A0A383BCW9</accession>
<evidence type="ECO:0000256" key="10">
    <source>
        <dbReference type="ARBA" id="ARBA00032163"/>
    </source>
</evidence>
<keyword evidence="5" id="KW-0963">Cytoplasm</keyword>
<sequence>MLDMSKPASLSDVKIGSYIIIDGEPCRIIEYDKSKPGKHGSAKARVVATGVFDGSKHSLVSPVSAGIEIPMIEKRTGQLISINKEQGIVQLMDMETFETFDSPPPDDKEINNKLIEGNEVEYWKVLGKTKIVRIR</sequence>
<dbReference type="AlphaFoldDB" id="A0A383BCW9"/>
<evidence type="ECO:0000256" key="6">
    <source>
        <dbReference type="ARBA" id="ARBA00022540"/>
    </source>
</evidence>
<dbReference type="InterPro" id="IPR019769">
    <property type="entry name" value="Trans_elong_IF5A_hypusine_site"/>
</dbReference>
<evidence type="ECO:0000256" key="1">
    <source>
        <dbReference type="ARBA" id="ARBA00003980"/>
    </source>
</evidence>
<dbReference type="NCBIfam" id="NF003076">
    <property type="entry name" value="PRK03999.1"/>
    <property type="match status" value="1"/>
</dbReference>
<dbReference type="GO" id="GO:0003723">
    <property type="term" value="F:RNA binding"/>
    <property type="evidence" value="ECO:0007669"/>
    <property type="project" value="InterPro"/>
</dbReference>
<name>A0A383BCW9_9ZZZZ</name>
<gene>
    <name evidence="12" type="ORF">METZ01_LOCUS470129</name>
</gene>
<dbReference type="Pfam" id="PF21485">
    <property type="entry name" value="IF5A-like_N"/>
    <property type="match status" value="1"/>
</dbReference>
<dbReference type="SMART" id="SM01376">
    <property type="entry name" value="eIF-5a"/>
    <property type="match status" value="1"/>
</dbReference>
<dbReference type="GO" id="GO:0045901">
    <property type="term" value="P:positive regulation of translational elongation"/>
    <property type="evidence" value="ECO:0007669"/>
    <property type="project" value="InterPro"/>
</dbReference>
<comment type="function">
    <text evidence="1">Functions by promoting the formation of the first peptide bond.</text>
</comment>
<evidence type="ECO:0000259" key="11">
    <source>
        <dbReference type="SMART" id="SM01376"/>
    </source>
</evidence>
<dbReference type="SUPFAM" id="SSF50104">
    <property type="entry name" value="Translation proteins SH3-like domain"/>
    <property type="match status" value="1"/>
</dbReference>
<dbReference type="InterPro" id="IPR001884">
    <property type="entry name" value="IF5A-like"/>
</dbReference>
<dbReference type="InterPro" id="IPR012340">
    <property type="entry name" value="NA-bd_OB-fold"/>
</dbReference>
<keyword evidence="8" id="KW-0385">Hypusine</keyword>
<dbReference type="SUPFAM" id="SSF50249">
    <property type="entry name" value="Nucleic acid-binding proteins"/>
    <property type="match status" value="1"/>
</dbReference>
<evidence type="ECO:0000256" key="3">
    <source>
        <dbReference type="ARBA" id="ARBA00006016"/>
    </source>
</evidence>